<evidence type="ECO:0000259" key="6">
    <source>
        <dbReference type="Pfam" id="PF00296"/>
    </source>
</evidence>
<evidence type="ECO:0000256" key="2">
    <source>
        <dbReference type="ARBA" id="ARBA00022643"/>
    </source>
</evidence>
<feature type="compositionally biased region" description="Basic and acidic residues" evidence="5">
    <location>
        <begin position="287"/>
        <end position="296"/>
    </location>
</feature>
<dbReference type="RefSeq" id="WP_290290766.1">
    <property type="nucleotide sequence ID" value="NZ_CP047211.1"/>
</dbReference>
<dbReference type="SUPFAM" id="SSF51679">
    <property type="entry name" value="Bacterial luciferase-like"/>
    <property type="match status" value="1"/>
</dbReference>
<dbReference type="InterPro" id="IPR011251">
    <property type="entry name" value="Luciferase-like_dom"/>
</dbReference>
<keyword evidence="3" id="KW-0560">Oxidoreductase</keyword>
<dbReference type="PANTHER" id="PTHR42847:SF4">
    <property type="entry name" value="ALKANESULFONATE MONOOXYGENASE-RELATED"/>
    <property type="match status" value="1"/>
</dbReference>
<reference evidence="8" key="1">
    <citation type="journal article" date="2019" name="Int. J. Syst. Evol. Microbiol.">
        <title>The Global Catalogue of Microorganisms (GCM) 10K type strain sequencing project: providing services to taxonomists for standard genome sequencing and annotation.</title>
        <authorList>
            <consortium name="The Broad Institute Genomics Platform"/>
            <consortium name="The Broad Institute Genome Sequencing Center for Infectious Disease"/>
            <person name="Wu L."/>
            <person name="Ma J."/>
        </authorList>
    </citation>
    <scope>NUCLEOTIDE SEQUENCE [LARGE SCALE GENOMIC DNA]</scope>
    <source>
        <strain evidence="8">CCUG 53252</strain>
    </source>
</reference>
<dbReference type="InterPro" id="IPR036661">
    <property type="entry name" value="Luciferase-like_sf"/>
</dbReference>
<evidence type="ECO:0000256" key="5">
    <source>
        <dbReference type="SAM" id="MobiDB-lite"/>
    </source>
</evidence>
<dbReference type="InterPro" id="IPR050172">
    <property type="entry name" value="SsuD_RutA_monooxygenase"/>
</dbReference>
<accession>A0ABV7ZLJ2</accession>
<gene>
    <name evidence="7" type="ORF">ACFORJ_04545</name>
</gene>
<dbReference type="EMBL" id="JBHRZN010000001">
    <property type="protein sequence ID" value="MFC3849432.1"/>
    <property type="molecule type" value="Genomic_DNA"/>
</dbReference>
<evidence type="ECO:0000256" key="3">
    <source>
        <dbReference type="ARBA" id="ARBA00023002"/>
    </source>
</evidence>
<keyword evidence="1" id="KW-0285">Flavoprotein</keyword>
<evidence type="ECO:0000313" key="8">
    <source>
        <dbReference type="Proteomes" id="UP001595751"/>
    </source>
</evidence>
<comment type="caution">
    <text evidence="7">The sequence shown here is derived from an EMBL/GenBank/DDBJ whole genome shotgun (WGS) entry which is preliminary data.</text>
</comment>
<dbReference type="PANTHER" id="PTHR42847">
    <property type="entry name" value="ALKANESULFONATE MONOOXYGENASE"/>
    <property type="match status" value="1"/>
</dbReference>
<dbReference type="Gene3D" id="3.20.20.30">
    <property type="entry name" value="Luciferase-like domain"/>
    <property type="match status" value="1"/>
</dbReference>
<name>A0ABV7ZLJ2_9CORY</name>
<organism evidence="7 8">
    <name type="scientific">Corynebacterium hansenii</name>
    <dbReference type="NCBI Taxonomy" id="394964"/>
    <lineage>
        <taxon>Bacteria</taxon>
        <taxon>Bacillati</taxon>
        <taxon>Actinomycetota</taxon>
        <taxon>Actinomycetes</taxon>
        <taxon>Mycobacteriales</taxon>
        <taxon>Corynebacteriaceae</taxon>
        <taxon>Corynebacterium</taxon>
    </lineage>
</organism>
<keyword evidence="8" id="KW-1185">Reference proteome</keyword>
<dbReference type="Pfam" id="PF00296">
    <property type="entry name" value="Bac_luciferase"/>
    <property type="match status" value="1"/>
</dbReference>
<dbReference type="CDD" id="cd01094">
    <property type="entry name" value="Alkanesulfonate_monoxygenase"/>
    <property type="match status" value="1"/>
</dbReference>
<keyword evidence="2" id="KW-0288">FMN</keyword>
<evidence type="ECO:0000313" key="7">
    <source>
        <dbReference type="EMBL" id="MFC3849432.1"/>
    </source>
</evidence>
<proteinExistence type="predicted"/>
<feature type="region of interest" description="Disordered" evidence="5">
    <location>
        <begin position="278"/>
        <end position="305"/>
    </location>
</feature>
<feature type="domain" description="Luciferase-like" evidence="6">
    <location>
        <begin position="37"/>
        <end position="352"/>
    </location>
</feature>
<evidence type="ECO:0000256" key="4">
    <source>
        <dbReference type="ARBA" id="ARBA00023033"/>
    </source>
</evidence>
<evidence type="ECO:0000256" key="1">
    <source>
        <dbReference type="ARBA" id="ARBA00022630"/>
    </source>
</evidence>
<keyword evidence="4" id="KW-0503">Monooxygenase</keyword>
<dbReference type="Proteomes" id="UP001595751">
    <property type="component" value="Unassembled WGS sequence"/>
</dbReference>
<sequence>MSEKTHLQSTSPDHDVTLHWFLPTYGDSRGITAGGHGAGNHVGNRKADLRYLTQLALAAETNGFESVLIPTGAWCADAWVIASTLAAATERLKFLVALRPGLASPTLAAQQAATLADLSGGRVLVNVVVGGEDHEQRSFGDHLDKAARYARAGEELAVIRRLWAGEAVDFHGDHVHVEGAALANPPAAAPPVFFGGSSDPALAVAGSAIDVYLTWGEPARAVAEKKARVDAAAARAGRTVDHGIRLHVITRDTSEEAWAEAARLQRGLDPREVRRVQEGLARSQSEGQRRMAELHGRGAGFDPTADPRSLEVAPNLWAGVGLVRGGAGTALVGSHDEVAERIAEYRDLGMRHFILSGYPHLEEAYHVGEGLVAALNRRGIGATGRCGAADGALHDSPVPFLKETA</sequence>
<protein>
    <submittedName>
        <fullName evidence="7">LLM class flavin-dependent oxidoreductase</fullName>
    </submittedName>
</protein>